<feature type="transmembrane region" description="Helical" evidence="5">
    <location>
        <begin position="266"/>
        <end position="286"/>
    </location>
</feature>
<evidence type="ECO:0000259" key="6">
    <source>
        <dbReference type="Pfam" id="PF01699"/>
    </source>
</evidence>
<feature type="transmembrane region" description="Helical" evidence="5">
    <location>
        <begin position="104"/>
        <end position="121"/>
    </location>
</feature>
<dbReference type="InterPro" id="IPR044880">
    <property type="entry name" value="NCX_ion-bd_dom_sf"/>
</dbReference>
<feature type="transmembrane region" description="Helical" evidence="5">
    <location>
        <begin position="127"/>
        <end position="144"/>
    </location>
</feature>
<dbReference type="PANTHER" id="PTHR10846:SF8">
    <property type="entry name" value="INNER MEMBRANE PROTEIN YRBG"/>
    <property type="match status" value="1"/>
</dbReference>
<keyword evidence="8" id="KW-1185">Reference proteome</keyword>
<feature type="transmembrane region" description="Helical" evidence="5">
    <location>
        <begin position="238"/>
        <end position="260"/>
    </location>
</feature>
<feature type="domain" description="Sodium/calcium exchanger membrane region" evidence="6">
    <location>
        <begin position="7"/>
        <end position="144"/>
    </location>
</feature>
<sequence length="317" mass="31792">MLPTLLAVLALVLGAVLLTAGAEAFAEHVTAASSRLGVSVLALGILLAGAEPEEAVTAMLAAGQGHPALAAGDAIGANLVILTLTVGLAALVTRLPVGRRVVEYAAAASVAGALAVLFLWNGVLGRLEATVLLASYVAGVVWVWRREQEPPLLGELAELAEEAGEAEAEEPSRALLVVLLGLLGMVAGGFFAVRGAEGLVDAFGVTESVVGLTVLALATSAEMVALVLAAHRRGLTEIALAGAVGSVAYNATVSLGLAAWVDPLAIGRGSPVTTVALATAVLPLVLLAGRRTGWFPRALGVALVASYVLAAGWLFAG</sequence>
<proteinExistence type="predicted"/>
<reference evidence="7 8" key="1">
    <citation type="submission" date="2021-08" db="EMBL/GenBank/DDBJ databases">
        <title>Nocardioides bacterium WL0053 sp. nov., isolated from the sediment.</title>
        <authorList>
            <person name="Wang L."/>
            <person name="Zhang D."/>
            <person name="Zhang A."/>
        </authorList>
    </citation>
    <scope>NUCLEOTIDE SEQUENCE [LARGE SCALE GENOMIC DNA]</scope>
    <source>
        <strain evidence="7 8">WL0053</strain>
    </source>
</reference>
<comment type="subcellular location">
    <subcellularLocation>
        <location evidence="1">Membrane</location>
        <topology evidence="1">Multi-pass membrane protein</topology>
    </subcellularLocation>
</comment>
<dbReference type="PANTHER" id="PTHR10846">
    <property type="entry name" value="SODIUM/POTASSIUM/CALCIUM EXCHANGER"/>
    <property type="match status" value="1"/>
</dbReference>
<keyword evidence="2 5" id="KW-0812">Transmembrane</keyword>
<dbReference type="EMBL" id="JAIEZQ010000001">
    <property type="protein sequence ID" value="MBY9074813.1"/>
    <property type="molecule type" value="Genomic_DNA"/>
</dbReference>
<dbReference type="InterPro" id="IPR004481">
    <property type="entry name" value="K/Na/Ca-exchanger"/>
</dbReference>
<evidence type="ECO:0000256" key="5">
    <source>
        <dbReference type="SAM" id="Phobius"/>
    </source>
</evidence>
<feature type="transmembrane region" description="Helical" evidence="5">
    <location>
        <begin position="174"/>
        <end position="196"/>
    </location>
</feature>
<protein>
    <recommendedName>
        <fullName evidence="6">Sodium/calcium exchanger membrane region domain-containing protein</fullName>
    </recommendedName>
</protein>
<feature type="domain" description="Sodium/calcium exchanger membrane region" evidence="6">
    <location>
        <begin position="174"/>
        <end position="314"/>
    </location>
</feature>
<name>A0ABS7RLB7_9ACTN</name>
<feature type="transmembrane region" description="Helical" evidence="5">
    <location>
        <begin position="298"/>
        <end position="316"/>
    </location>
</feature>
<evidence type="ECO:0000256" key="2">
    <source>
        <dbReference type="ARBA" id="ARBA00022692"/>
    </source>
</evidence>
<evidence type="ECO:0000256" key="3">
    <source>
        <dbReference type="ARBA" id="ARBA00022989"/>
    </source>
</evidence>
<evidence type="ECO:0000313" key="7">
    <source>
        <dbReference type="EMBL" id="MBY9074813.1"/>
    </source>
</evidence>
<evidence type="ECO:0000256" key="4">
    <source>
        <dbReference type="ARBA" id="ARBA00023136"/>
    </source>
</evidence>
<dbReference type="Pfam" id="PF01699">
    <property type="entry name" value="Na_Ca_ex"/>
    <property type="match status" value="2"/>
</dbReference>
<keyword evidence="3 5" id="KW-1133">Transmembrane helix</keyword>
<dbReference type="RefSeq" id="WP_221024447.1">
    <property type="nucleotide sequence ID" value="NZ_JAIEZQ010000001.1"/>
</dbReference>
<dbReference type="InterPro" id="IPR004837">
    <property type="entry name" value="NaCa_Exmemb"/>
</dbReference>
<dbReference type="Gene3D" id="1.20.1420.30">
    <property type="entry name" value="NCX, central ion-binding region"/>
    <property type="match status" value="1"/>
</dbReference>
<evidence type="ECO:0000256" key="1">
    <source>
        <dbReference type="ARBA" id="ARBA00004141"/>
    </source>
</evidence>
<feature type="transmembrane region" description="Helical" evidence="5">
    <location>
        <begin position="74"/>
        <end position="92"/>
    </location>
</feature>
<evidence type="ECO:0000313" key="8">
    <source>
        <dbReference type="Proteomes" id="UP000754710"/>
    </source>
</evidence>
<organism evidence="7 8">
    <name type="scientific">Nocardioides jiangsuensis</name>
    <dbReference type="NCBI Taxonomy" id="2866161"/>
    <lineage>
        <taxon>Bacteria</taxon>
        <taxon>Bacillati</taxon>
        <taxon>Actinomycetota</taxon>
        <taxon>Actinomycetes</taxon>
        <taxon>Propionibacteriales</taxon>
        <taxon>Nocardioidaceae</taxon>
        <taxon>Nocardioides</taxon>
    </lineage>
</organism>
<feature type="transmembrane region" description="Helical" evidence="5">
    <location>
        <begin position="208"/>
        <end position="231"/>
    </location>
</feature>
<accession>A0ABS7RLB7</accession>
<dbReference type="Proteomes" id="UP000754710">
    <property type="component" value="Unassembled WGS sequence"/>
</dbReference>
<comment type="caution">
    <text evidence="7">The sequence shown here is derived from an EMBL/GenBank/DDBJ whole genome shotgun (WGS) entry which is preliminary data.</text>
</comment>
<gene>
    <name evidence="7" type="ORF">K1X13_08275</name>
</gene>
<keyword evidence="4 5" id="KW-0472">Membrane</keyword>